<dbReference type="Proteomes" id="UP000475037">
    <property type="component" value="Unassembled WGS sequence"/>
</dbReference>
<dbReference type="SMART" id="SM01393">
    <property type="entry name" value="Ribosomal_L32e"/>
    <property type="match status" value="1"/>
</dbReference>
<sequence>LGCPQTSMKPKIIKKRSKKFIWHQTDQHVKIKHNWQKQRGIDNRVCRRFKGYFLMPNIGYGTNKKPMHMLPSDFWKFLVHKIMELGVLLMYNKSYCTKIFDQNVSFKNHKGIVEREAQLAIKVTNPNARLCSKENE</sequence>
<comment type="similarity">
    <text evidence="1">Belongs to the eukaryotic ribosomal protein eL32 family.</text>
</comment>
<dbReference type="SUPFAM" id="SSF52042">
    <property type="entry name" value="Ribosomal protein L32e"/>
    <property type="match status" value="1"/>
</dbReference>
<dbReference type="GO" id="GO:0022625">
    <property type="term" value="C:cytosolic large ribosomal subunit"/>
    <property type="evidence" value="ECO:0007669"/>
    <property type="project" value="TreeGrafter"/>
</dbReference>
<feature type="non-terminal residue" evidence="5">
    <location>
        <position position="1"/>
    </location>
</feature>
<dbReference type="GO" id="GO:0006412">
    <property type="term" value="P:translation"/>
    <property type="evidence" value="ECO:0007669"/>
    <property type="project" value="InterPro"/>
</dbReference>
<gene>
    <name evidence="5" type="primary">Rpl32_3</name>
    <name evidence="5" type="ORF">FOF47_R03920</name>
</gene>
<accession>A0A6G1ACB6</accession>
<dbReference type="GO" id="GO:0003735">
    <property type="term" value="F:structural constituent of ribosome"/>
    <property type="evidence" value="ECO:0007669"/>
    <property type="project" value="InterPro"/>
</dbReference>
<keyword evidence="3" id="KW-0687">Ribonucleoprotein</keyword>
<dbReference type="Pfam" id="PF01655">
    <property type="entry name" value="Ribosomal_L32e"/>
    <property type="match status" value="1"/>
</dbReference>
<evidence type="ECO:0000256" key="3">
    <source>
        <dbReference type="ARBA" id="ARBA00023274"/>
    </source>
</evidence>
<dbReference type="PANTHER" id="PTHR23413:SF1">
    <property type="entry name" value="RIBOSOMAL PROTEIN L32"/>
    <property type="match status" value="1"/>
</dbReference>
<dbReference type="InterPro" id="IPR036351">
    <property type="entry name" value="Ribosomal_eL32_sf"/>
</dbReference>
<proteinExistence type="inferred from homology"/>
<dbReference type="EMBL" id="VOAJ01005839">
    <property type="protein sequence ID" value="KAF0873428.1"/>
    <property type="molecule type" value="Genomic_DNA"/>
</dbReference>
<evidence type="ECO:0000256" key="1">
    <source>
        <dbReference type="ARBA" id="ARBA00008431"/>
    </source>
</evidence>
<protein>
    <recommendedName>
        <fullName evidence="4">60S ribosomal protein L32</fullName>
    </recommendedName>
</protein>
<evidence type="ECO:0000256" key="4">
    <source>
        <dbReference type="ARBA" id="ARBA00035335"/>
    </source>
</evidence>
<evidence type="ECO:0000313" key="6">
    <source>
        <dbReference type="Proteomes" id="UP000475037"/>
    </source>
</evidence>
<keyword evidence="2" id="KW-0689">Ribosomal protein</keyword>
<dbReference type="PANTHER" id="PTHR23413">
    <property type="entry name" value="60S RIBOSOMAL PROTEIN L32 AND DNA-DIRECTED RNA POLYMERASE II, SUBUNIT N"/>
    <property type="match status" value="1"/>
</dbReference>
<dbReference type="AlphaFoldDB" id="A0A6G1ACB6"/>
<dbReference type="InterPro" id="IPR001515">
    <property type="entry name" value="Ribosomal_eL32"/>
</dbReference>
<evidence type="ECO:0000256" key="2">
    <source>
        <dbReference type="ARBA" id="ARBA00022980"/>
    </source>
</evidence>
<feature type="non-terminal residue" evidence="5">
    <location>
        <position position="136"/>
    </location>
</feature>
<comment type="caution">
    <text evidence="5">The sequence shown here is derived from an EMBL/GenBank/DDBJ whole genome shotgun (WGS) entry which is preliminary data.</text>
</comment>
<dbReference type="CDD" id="cd00513">
    <property type="entry name" value="Ribosomal_L32_L32e"/>
    <property type="match status" value="1"/>
</dbReference>
<evidence type="ECO:0000313" key="5">
    <source>
        <dbReference type="EMBL" id="KAF0873428.1"/>
    </source>
</evidence>
<reference evidence="5 6" key="1">
    <citation type="submission" date="2019-11" db="EMBL/GenBank/DDBJ databases">
        <authorList>
            <person name="Yang C."/>
            <person name="Li F."/>
        </authorList>
    </citation>
    <scope>NUCLEOTIDE SEQUENCE [LARGE SCALE GENOMIC DNA]</scope>
    <source>
        <strain evidence="5">KB4526</strain>
        <tissue evidence="5">Muscle</tissue>
    </source>
</reference>
<name>A0A6G1ACB6_CROCR</name>
<organism evidence="5 6">
    <name type="scientific">Crocuta crocuta</name>
    <name type="common">Spotted hyena</name>
    <dbReference type="NCBI Taxonomy" id="9678"/>
    <lineage>
        <taxon>Eukaryota</taxon>
        <taxon>Metazoa</taxon>
        <taxon>Chordata</taxon>
        <taxon>Craniata</taxon>
        <taxon>Vertebrata</taxon>
        <taxon>Euteleostomi</taxon>
        <taxon>Mammalia</taxon>
        <taxon>Eutheria</taxon>
        <taxon>Laurasiatheria</taxon>
        <taxon>Carnivora</taxon>
        <taxon>Feliformia</taxon>
        <taxon>Hyaenidae</taxon>
        <taxon>Crocuta</taxon>
    </lineage>
</organism>
<keyword evidence="6" id="KW-1185">Reference proteome</keyword>